<accession>A0ABP8N2E6</accession>
<protein>
    <recommendedName>
        <fullName evidence="1">SnoaL-like domain-containing protein</fullName>
    </recommendedName>
</protein>
<dbReference type="InterPro" id="IPR037401">
    <property type="entry name" value="SnoaL-like"/>
</dbReference>
<reference evidence="3" key="1">
    <citation type="journal article" date="2019" name="Int. J. Syst. Evol. Microbiol.">
        <title>The Global Catalogue of Microorganisms (GCM) 10K type strain sequencing project: providing services to taxonomists for standard genome sequencing and annotation.</title>
        <authorList>
            <consortium name="The Broad Institute Genomics Platform"/>
            <consortium name="The Broad Institute Genome Sequencing Center for Infectious Disease"/>
            <person name="Wu L."/>
            <person name="Ma J."/>
        </authorList>
    </citation>
    <scope>NUCLEOTIDE SEQUENCE [LARGE SCALE GENOMIC DNA]</scope>
    <source>
        <strain evidence="3">JCM 17927</strain>
    </source>
</reference>
<proteinExistence type="predicted"/>
<dbReference type="SUPFAM" id="SSF54427">
    <property type="entry name" value="NTF2-like"/>
    <property type="match status" value="1"/>
</dbReference>
<dbReference type="Proteomes" id="UP001501175">
    <property type="component" value="Unassembled WGS sequence"/>
</dbReference>
<evidence type="ECO:0000313" key="2">
    <source>
        <dbReference type="EMBL" id="GAA4460131.1"/>
    </source>
</evidence>
<comment type="caution">
    <text evidence="2">The sequence shown here is derived from an EMBL/GenBank/DDBJ whole genome shotgun (WGS) entry which is preliminary data.</text>
</comment>
<feature type="domain" description="SnoaL-like" evidence="1">
    <location>
        <begin position="10"/>
        <end position="119"/>
    </location>
</feature>
<gene>
    <name evidence="2" type="ORF">GCM10023189_34810</name>
</gene>
<dbReference type="Gene3D" id="3.10.450.50">
    <property type="match status" value="1"/>
</dbReference>
<evidence type="ECO:0000259" key="1">
    <source>
        <dbReference type="Pfam" id="PF12680"/>
    </source>
</evidence>
<name>A0ABP8N2E6_9BACT</name>
<evidence type="ECO:0000313" key="3">
    <source>
        <dbReference type="Proteomes" id="UP001501175"/>
    </source>
</evidence>
<dbReference type="InterPro" id="IPR032710">
    <property type="entry name" value="NTF2-like_dom_sf"/>
</dbReference>
<dbReference type="EMBL" id="BAABHD010000032">
    <property type="protein sequence ID" value="GAA4460131.1"/>
    <property type="molecule type" value="Genomic_DNA"/>
</dbReference>
<organism evidence="2 3">
    <name type="scientific">Nibrella saemangeumensis</name>
    <dbReference type="NCBI Taxonomy" id="1084526"/>
    <lineage>
        <taxon>Bacteria</taxon>
        <taxon>Pseudomonadati</taxon>
        <taxon>Bacteroidota</taxon>
        <taxon>Cytophagia</taxon>
        <taxon>Cytophagales</taxon>
        <taxon>Spirosomataceae</taxon>
        <taxon>Nibrella</taxon>
    </lineage>
</organism>
<dbReference type="Pfam" id="PF12680">
    <property type="entry name" value="SnoaL_2"/>
    <property type="match status" value="1"/>
</dbReference>
<keyword evidence="3" id="KW-1185">Reference proteome</keyword>
<dbReference type="RefSeq" id="WP_345245268.1">
    <property type="nucleotide sequence ID" value="NZ_BAABHD010000032.1"/>
</dbReference>
<sequence>MNSREQIIGNYVEGYNQFDVDKMVLHFAENILFENVSNGEINLALTGLSAFREQAERAIAYFTVRRQTITSIKHIGNQTEIDVDYYAVLKADFPNGLKKGDELRVQGKSVFTFLNEKIIKLTDVA</sequence>